<evidence type="ECO:0000313" key="20">
    <source>
        <dbReference type="EMBL" id="AXQ36842.1"/>
    </source>
</evidence>
<evidence type="ECO:0000256" key="1">
    <source>
        <dbReference type="ARBA" id="ARBA00003257"/>
    </source>
</evidence>
<feature type="transmembrane region" description="Helical" evidence="17">
    <location>
        <begin position="47"/>
        <end position="71"/>
    </location>
</feature>
<sequence>MLKFIFFSLLMGFSIQSWAAVQSLLIMASFFFGFYYMGDFFLCHLGLGLAADSVGYILILLSFWIVSLLILSSNKVLELKAHASLFLLVNIALLVSLVLTFSSQDYLLFYICFETSLIPTLILILGWGYQPERLQAGVYMLFYTLFGSLPLLVSLISLYNTGGTLVFGLVPLVSAGGAVSFIWYVCSIFAFFVKLPMFMVHLWLPKAHVEAPVAGSMILAGVLLKLGGYGLVRVCPIFVAISVNWSWVWVSLGVVGGSIVSIMCLRQTDIKALIAYSSVAHMGLVLCGLMLFSWWGLSGAIAIMVGHGLCSSGLFCLANMVYERVGSRSLMISKGLMNFMPSMALWWFLLSAGNMAAPPTINLLGELSLIMGVVSWCKLSVLFVAILSFFSAAYSLYMFSMSQHGKFFSSLFSCCSGQVREYLVLMLHWFPLNIMILKGSTLIVPC</sequence>
<keyword evidence="7 17" id="KW-0679">Respiratory chain</keyword>
<dbReference type="InterPro" id="IPR000260">
    <property type="entry name" value="NADH4_N"/>
</dbReference>
<geneLocation type="mitochondrion" evidence="20"/>
<dbReference type="GO" id="GO:0015990">
    <property type="term" value="P:electron transport coupled proton transport"/>
    <property type="evidence" value="ECO:0007669"/>
    <property type="project" value="TreeGrafter"/>
</dbReference>
<evidence type="ECO:0000256" key="15">
    <source>
        <dbReference type="ARBA" id="ARBA00023136"/>
    </source>
</evidence>
<gene>
    <name evidence="20" type="primary">nad4</name>
</gene>
<evidence type="ECO:0000256" key="17">
    <source>
        <dbReference type="RuleBase" id="RU003297"/>
    </source>
</evidence>
<dbReference type="PANTHER" id="PTHR43507:SF20">
    <property type="entry name" value="NADH-UBIQUINONE OXIDOREDUCTASE CHAIN 4"/>
    <property type="match status" value="1"/>
</dbReference>
<keyword evidence="9" id="KW-1278">Translocase</keyword>
<comment type="subcellular location">
    <subcellularLocation>
        <location evidence="2 17">Mitochondrion membrane</location>
        <topology evidence="2 17">Multi-pass membrane protein</topology>
    </subcellularLocation>
</comment>
<dbReference type="GO" id="GO:0008137">
    <property type="term" value="F:NADH dehydrogenase (ubiquinone) activity"/>
    <property type="evidence" value="ECO:0007669"/>
    <property type="project" value="UniProtKB-UniRule"/>
</dbReference>
<evidence type="ECO:0000256" key="11">
    <source>
        <dbReference type="ARBA" id="ARBA00022989"/>
    </source>
</evidence>
<protein>
    <recommendedName>
        <fullName evidence="5 17">NADH-ubiquinone oxidoreductase chain 4</fullName>
        <ecNumber evidence="4 17">7.1.1.2</ecNumber>
    </recommendedName>
</protein>
<evidence type="ECO:0000256" key="3">
    <source>
        <dbReference type="ARBA" id="ARBA00009025"/>
    </source>
</evidence>
<dbReference type="Pfam" id="PF00361">
    <property type="entry name" value="Proton_antipo_M"/>
    <property type="match status" value="1"/>
</dbReference>
<feature type="domain" description="NADH:quinone oxidoreductase/Mrp antiporter transmembrane" evidence="18">
    <location>
        <begin position="103"/>
        <end position="390"/>
    </location>
</feature>
<comment type="function">
    <text evidence="17">Core subunit of the mitochondrial membrane respiratory chain NADH dehydrogenase (Complex I) which catalyzes electron transfer from NADH through the respiratory chain, using ubiquinone as an electron acceptor. Essential for the catalytic activity and assembly of complex I.</text>
</comment>
<evidence type="ECO:0000256" key="2">
    <source>
        <dbReference type="ARBA" id="ARBA00004225"/>
    </source>
</evidence>
<evidence type="ECO:0000256" key="8">
    <source>
        <dbReference type="ARBA" id="ARBA00022692"/>
    </source>
</evidence>
<evidence type="ECO:0000256" key="12">
    <source>
        <dbReference type="ARBA" id="ARBA00023027"/>
    </source>
</evidence>
<keyword evidence="13 17" id="KW-0830">Ubiquinone</keyword>
<evidence type="ECO:0000259" key="19">
    <source>
        <dbReference type="Pfam" id="PF01059"/>
    </source>
</evidence>
<keyword evidence="8 17" id="KW-0812">Transmembrane</keyword>
<evidence type="ECO:0000259" key="18">
    <source>
        <dbReference type="Pfam" id="PF00361"/>
    </source>
</evidence>
<proteinExistence type="inferred from homology"/>
<keyword evidence="10 17" id="KW-0249">Electron transport</keyword>
<name>A0A385C9F0_9EUCA</name>
<dbReference type="PANTHER" id="PTHR43507">
    <property type="entry name" value="NADH-UBIQUINONE OXIDOREDUCTASE CHAIN 4"/>
    <property type="match status" value="1"/>
</dbReference>
<comment type="similarity">
    <text evidence="3 17">Belongs to the complex I subunit 4 family.</text>
</comment>
<organism evidence="20">
    <name type="scientific">Caridina indistincta A</name>
    <dbReference type="NCBI Taxonomy" id="96237"/>
    <lineage>
        <taxon>Eukaryota</taxon>
        <taxon>Metazoa</taxon>
        <taxon>Ecdysozoa</taxon>
        <taxon>Arthropoda</taxon>
        <taxon>Crustacea</taxon>
        <taxon>Multicrustacea</taxon>
        <taxon>Malacostraca</taxon>
        <taxon>Eumalacostraca</taxon>
        <taxon>Eucarida</taxon>
        <taxon>Decapoda</taxon>
        <taxon>Pleocyemata</taxon>
        <taxon>Caridea</taxon>
        <taxon>Atyoidea</taxon>
        <taxon>Atyidae</taxon>
        <taxon>Caridina</taxon>
    </lineage>
</organism>
<dbReference type="InterPro" id="IPR001750">
    <property type="entry name" value="ND/Mrp_TM"/>
</dbReference>
<keyword evidence="14 17" id="KW-0496">Mitochondrion</keyword>
<dbReference type="InterPro" id="IPR003918">
    <property type="entry name" value="NADH_UbQ_OxRdtase"/>
</dbReference>
<dbReference type="Pfam" id="PF01059">
    <property type="entry name" value="Oxidored_q5_N"/>
    <property type="match status" value="1"/>
</dbReference>
<evidence type="ECO:0000256" key="14">
    <source>
        <dbReference type="ARBA" id="ARBA00023128"/>
    </source>
</evidence>
<evidence type="ECO:0000256" key="6">
    <source>
        <dbReference type="ARBA" id="ARBA00022448"/>
    </source>
</evidence>
<feature type="transmembrane region" description="Helical" evidence="17">
    <location>
        <begin position="107"/>
        <end position="129"/>
    </location>
</feature>
<keyword evidence="6 17" id="KW-0813">Transport</keyword>
<dbReference type="PRINTS" id="PR01437">
    <property type="entry name" value="NUOXDRDTASE4"/>
</dbReference>
<dbReference type="GO" id="GO:0031966">
    <property type="term" value="C:mitochondrial membrane"/>
    <property type="evidence" value="ECO:0007669"/>
    <property type="project" value="UniProtKB-SubCell"/>
</dbReference>
<feature type="transmembrane region" description="Helical" evidence="17">
    <location>
        <begin position="216"/>
        <end position="241"/>
    </location>
</feature>
<dbReference type="GO" id="GO:0048039">
    <property type="term" value="F:ubiquinone binding"/>
    <property type="evidence" value="ECO:0007669"/>
    <property type="project" value="TreeGrafter"/>
</dbReference>
<accession>A0A385C9F0</accession>
<evidence type="ECO:0000256" key="5">
    <source>
        <dbReference type="ARBA" id="ARBA00021006"/>
    </source>
</evidence>
<comment type="function">
    <text evidence="1">Core subunit of the mitochondrial membrane respiratory chain NADH dehydrogenase (Complex I) that is believed to belong to the minimal assembly required for catalysis. Complex I functions in the transfer of electrons from NADH to the respiratory chain. The immediate electron acceptor for the enzyme is believed to be ubiquinone.</text>
</comment>
<feature type="transmembrane region" description="Helical" evidence="17">
    <location>
        <begin position="343"/>
        <end position="361"/>
    </location>
</feature>
<dbReference type="GO" id="GO:0042773">
    <property type="term" value="P:ATP synthesis coupled electron transport"/>
    <property type="evidence" value="ECO:0007669"/>
    <property type="project" value="InterPro"/>
</dbReference>
<feature type="domain" description="NADH:ubiquinone oxidoreductase chain 4 N-terminal" evidence="19">
    <location>
        <begin position="1"/>
        <end position="100"/>
    </location>
</feature>
<keyword evidence="11 17" id="KW-1133">Transmembrane helix</keyword>
<feature type="transmembrane region" description="Helical" evidence="17">
    <location>
        <begin position="272"/>
        <end position="295"/>
    </location>
</feature>
<feature type="transmembrane region" description="Helical" evidence="17">
    <location>
        <begin position="373"/>
        <end position="397"/>
    </location>
</feature>
<evidence type="ECO:0000256" key="9">
    <source>
        <dbReference type="ARBA" id="ARBA00022967"/>
    </source>
</evidence>
<feature type="transmembrane region" description="Helical" evidence="17">
    <location>
        <begin position="83"/>
        <end position="101"/>
    </location>
</feature>
<evidence type="ECO:0000256" key="4">
    <source>
        <dbReference type="ARBA" id="ARBA00012944"/>
    </source>
</evidence>
<evidence type="ECO:0000256" key="13">
    <source>
        <dbReference type="ARBA" id="ARBA00023075"/>
    </source>
</evidence>
<dbReference type="EMBL" id="MH189850">
    <property type="protein sequence ID" value="AXQ36842.1"/>
    <property type="molecule type" value="Genomic_DNA"/>
</dbReference>
<comment type="catalytic activity">
    <reaction evidence="16 17">
        <text>a ubiquinone + NADH + 5 H(+)(in) = a ubiquinol + NAD(+) + 4 H(+)(out)</text>
        <dbReference type="Rhea" id="RHEA:29091"/>
        <dbReference type="Rhea" id="RHEA-COMP:9565"/>
        <dbReference type="Rhea" id="RHEA-COMP:9566"/>
        <dbReference type="ChEBI" id="CHEBI:15378"/>
        <dbReference type="ChEBI" id="CHEBI:16389"/>
        <dbReference type="ChEBI" id="CHEBI:17976"/>
        <dbReference type="ChEBI" id="CHEBI:57540"/>
        <dbReference type="ChEBI" id="CHEBI:57945"/>
        <dbReference type="EC" id="7.1.1.2"/>
    </reaction>
</comment>
<keyword evidence="15 17" id="KW-0472">Membrane</keyword>
<dbReference type="EC" id="7.1.1.2" evidence="4 17"/>
<evidence type="ECO:0000256" key="16">
    <source>
        <dbReference type="ARBA" id="ARBA00049551"/>
    </source>
</evidence>
<evidence type="ECO:0000256" key="10">
    <source>
        <dbReference type="ARBA" id="ARBA00022982"/>
    </source>
</evidence>
<reference evidence="20" key="1">
    <citation type="journal article" date="2018" name="Mitochondrial DNA Part B Resour">
        <title>The complete mitogenome of Caridina indistincta 'sp. A' (Decapoda: Atyidae).</title>
        <authorList>
            <person name="Schmidt D.J."/>
        </authorList>
    </citation>
    <scope>NUCLEOTIDE SEQUENCE</scope>
</reference>
<feature type="transmembrane region" description="Helical" evidence="17">
    <location>
        <begin position="247"/>
        <end position="265"/>
    </location>
</feature>
<keyword evidence="12 17" id="KW-0520">NAD</keyword>
<feature type="transmembrane region" description="Helical" evidence="17">
    <location>
        <begin position="301"/>
        <end position="322"/>
    </location>
</feature>
<dbReference type="AlphaFoldDB" id="A0A385C9F0"/>
<dbReference type="GO" id="GO:0003954">
    <property type="term" value="F:NADH dehydrogenase activity"/>
    <property type="evidence" value="ECO:0007669"/>
    <property type="project" value="TreeGrafter"/>
</dbReference>
<evidence type="ECO:0000256" key="7">
    <source>
        <dbReference type="ARBA" id="ARBA00022660"/>
    </source>
</evidence>
<feature type="transmembrane region" description="Helical" evidence="17">
    <location>
        <begin position="141"/>
        <end position="161"/>
    </location>
</feature>